<feature type="compositionally biased region" description="Gly residues" evidence="1">
    <location>
        <begin position="444"/>
        <end position="457"/>
    </location>
</feature>
<feature type="compositionally biased region" description="Low complexity" evidence="1">
    <location>
        <begin position="384"/>
        <end position="404"/>
    </location>
</feature>
<keyword evidence="3" id="KW-1185">Reference proteome</keyword>
<protein>
    <submittedName>
        <fullName evidence="2">Uncharacterized protein</fullName>
    </submittedName>
</protein>
<feature type="compositionally biased region" description="Polar residues" evidence="1">
    <location>
        <begin position="786"/>
        <end position="797"/>
    </location>
</feature>
<reference evidence="2" key="1">
    <citation type="journal article" date="2020" name="bioRxiv">
        <title>Comparative genomics of Chlamydomonas.</title>
        <authorList>
            <person name="Craig R.J."/>
            <person name="Hasan A.R."/>
            <person name="Ness R.W."/>
            <person name="Keightley P.D."/>
        </authorList>
    </citation>
    <scope>NUCLEOTIDE SEQUENCE</scope>
    <source>
        <strain evidence="2">CCAP 11/70</strain>
    </source>
</reference>
<feature type="compositionally biased region" description="Basic and acidic residues" evidence="1">
    <location>
        <begin position="129"/>
        <end position="147"/>
    </location>
</feature>
<dbReference type="OrthoDB" id="551189at2759"/>
<proteinExistence type="predicted"/>
<feature type="region of interest" description="Disordered" evidence="1">
    <location>
        <begin position="210"/>
        <end position="235"/>
    </location>
</feature>
<feature type="region of interest" description="Disordered" evidence="1">
    <location>
        <begin position="110"/>
        <end position="173"/>
    </location>
</feature>
<dbReference type="AlphaFoldDB" id="A0A835XVN6"/>
<dbReference type="Proteomes" id="UP000612055">
    <property type="component" value="Unassembled WGS sequence"/>
</dbReference>
<evidence type="ECO:0000313" key="3">
    <source>
        <dbReference type="Proteomes" id="UP000612055"/>
    </source>
</evidence>
<accession>A0A835XVN6</accession>
<name>A0A835XVN6_9CHLO</name>
<feature type="compositionally biased region" description="Basic and acidic residues" evidence="1">
    <location>
        <begin position="20"/>
        <end position="29"/>
    </location>
</feature>
<feature type="compositionally biased region" description="Basic and acidic residues" evidence="1">
    <location>
        <begin position="215"/>
        <end position="229"/>
    </location>
</feature>
<comment type="caution">
    <text evidence="2">The sequence shown here is derived from an EMBL/GenBank/DDBJ whole genome shotgun (WGS) entry which is preliminary data.</text>
</comment>
<feature type="compositionally biased region" description="Gly residues" evidence="1">
    <location>
        <begin position="405"/>
        <end position="415"/>
    </location>
</feature>
<feature type="region of interest" description="Disordered" evidence="1">
    <location>
        <begin position="907"/>
        <end position="954"/>
    </location>
</feature>
<evidence type="ECO:0000256" key="1">
    <source>
        <dbReference type="SAM" id="MobiDB-lite"/>
    </source>
</evidence>
<feature type="region of interest" description="Disordered" evidence="1">
    <location>
        <begin position="336"/>
        <end position="486"/>
    </location>
</feature>
<feature type="compositionally biased region" description="Low complexity" evidence="1">
    <location>
        <begin position="907"/>
        <end position="927"/>
    </location>
</feature>
<feature type="region of interest" description="Disordered" evidence="1">
    <location>
        <begin position="777"/>
        <end position="797"/>
    </location>
</feature>
<feature type="region of interest" description="Disordered" evidence="1">
    <location>
        <begin position="509"/>
        <end position="550"/>
    </location>
</feature>
<feature type="region of interest" description="Disordered" evidence="1">
    <location>
        <begin position="857"/>
        <end position="893"/>
    </location>
</feature>
<organism evidence="2 3">
    <name type="scientific">Edaphochlamys debaryana</name>
    <dbReference type="NCBI Taxonomy" id="47281"/>
    <lineage>
        <taxon>Eukaryota</taxon>
        <taxon>Viridiplantae</taxon>
        <taxon>Chlorophyta</taxon>
        <taxon>core chlorophytes</taxon>
        <taxon>Chlorophyceae</taxon>
        <taxon>CS clade</taxon>
        <taxon>Chlamydomonadales</taxon>
        <taxon>Chlamydomonadales incertae sedis</taxon>
        <taxon>Edaphochlamys</taxon>
    </lineage>
</organism>
<feature type="compositionally biased region" description="Acidic residues" evidence="1">
    <location>
        <begin position="354"/>
        <end position="366"/>
    </location>
</feature>
<evidence type="ECO:0000313" key="2">
    <source>
        <dbReference type="EMBL" id="KAG2490649.1"/>
    </source>
</evidence>
<dbReference type="EMBL" id="JAEHOE010000060">
    <property type="protein sequence ID" value="KAG2490649.1"/>
    <property type="molecule type" value="Genomic_DNA"/>
</dbReference>
<feature type="region of interest" description="Disordered" evidence="1">
    <location>
        <begin position="1"/>
        <end position="42"/>
    </location>
</feature>
<gene>
    <name evidence="2" type="ORF">HYH03_011039</name>
</gene>
<feature type="compositionally biased region" description="Polar residues" evidence="1">
    <location>
        <begin position="1"/>
        <end position="12"/>
    </location>
</feature>
<feature type="compositionally biased region" description="Low complexity" evidence="1">
    <location>
        <begin position="426"/>
        <end position="443"/>
    </location>
</feature>
<sequence>MDSSDLGQSAAQMHSMLFDRAADDGDGRKSAPSSLWPSTKSRRMAQALYSGGGELVLQDPLAFAVAGAADALGGPRNDSGGSGGSGGAAAKPRRMAYAYYSENGTAVRTDSALGGQDAGLGHASTGPQHADHSTLHTSEWDLGRAADVKPSPGVWGPQGSSGSAGFARGNPASLSAPLPHRLHTSHTMQLAPQSMDELFSGTLVLGDGGTGISETRSEENLADRDRDEAAAAASLPLDLPPPVTVQVASRKRRVVNEAGMGRGSEDGRVTRGAVGVFYPQLYLTGGDCIESGGQLMSRGRFERLAGTATAKWHVSIKVLPSGMTIGRWLQQHGLPVLQGRPRKRRGASDNGDMRDDDDEEAADEDGGLVSRRPSTVDERRPLRVSSDAAASLVDASPGLRRVGSTAGGAGAGGSSQGRRSSHSRRPSNPSAASSGLPSAADPAGTGGARGGGEGQSGPGFARQSVGSHLGSTGHPGGRASVSGPEDMFGDFIDSSAGLLDALFQAGGSTASNPHAHTPPGPGLGAGSSRGAMNAGASPLSDDGGGTGGGGGGGGGFLLGLAGRHRSATAAAGPAGQPLLGSLHSAVGASAPVVRAAQRLPSGVSVMAPLQLGPMQGSHAGDARANADLGPTYASTASACGTLRTTSLSVGSGSNSSEVRLLASAFSSMQAGGHGEALGSSQAALAAQAWGPSPYSGGWTVDAGGQGLSRVSSEAAYQLPYRLSGMGAGAAGGAGSYSPAVQRGNDRSVDVDVDMEALAAAVQTTAILGGGGDSWASGAGANDSSARNTLAPSRSGESLTGIQDLDAALQYMRLPQRALEGLAQTLRMGPGSFAGGAAGPAGPEAVAAMRRLAGQFGRGSAPALQGSGQMQGLDPVQHQHQHHQMQQRQLMHALAQQQQQQQQVQMQQQQAQLQPQGQSQGLQSGGSATAPLPPGVSNWNQRAEAFMQGRFKPGN</sequence>